<dbReference type="Proteomes" id="UP000828390">
    <property type="component" value="Unassembled WGS sequence"/>
</dbReference>
<dbReference type="EMBL" id="JAIWYP010000007">
    <property type="protein sequence ID" value="KAH3797515.1"/>
    <property type="molecule type" value="Genomic_DNA"/>
</dbReference>
<evidence type="ECO:0000313" key="2">
    <source>
        <dbReference type="Proteomes" id="UP000828390"/>
    </source>
</evidence>
<sequence>MAMGWHLSVGGRSFEVSTLSKQKIMLKIQLLPVYFDTGKLGEILSNFGRVLKVTDEHFSFDKIQIATGVRRVLLEMKAEKMRKIPHLLNFKCGVRALVTLYGRPPCAYGANTSGTSRRDCPGQFTVARKKNQISSRKRVLL</sequence>
<accession>A0A9D4FEY9</accession>
<evidence type="ECO:0000313" key="1">
    <source>
        <dbReference type="EMBL" id="KAH3797515.1"/>
    </source>
</evidence>
<reference evidence="1" key="2">
    <citation type="submission" date="2020-11" db="EMBL/GenBank/DDBJ databases">
        <authorList>
            <person name="McCartney M.A."/>
            <person name="Auch B."/>
            <person name="Kono T."/>
            <person name="Mallez S."/>
            <person name="Becker A."/>
            <person name="Gohl D.M."/>
            <person name="Silverstein K.A.T."/>
            <person name="Koren S."/>
            <person name="Bechman K.B."/>
            <person name="Herman A."/>
            <person name="Abrahante J.E."/>
            <person name="Garbe J."/>
        </authorList>
    </citation>
    <scope>NUCLEOTIDE SEQUENCE</scope>
    <source>
        <strain evidence="1">Duluth1</strain>
        <tissue evidence="1">Whole animal</tissue>
    </source>
</reference>
<gene>
    <name evidence="1" type="ORF">DPMN_151096</name>
</gene>
<dbReference type="AlphaFoldDB" id="A0A9D4FEY9"/>
<comment type="caution">
    <text evidence="1">The sequence shown here is derived from an EMBL/GenBank/DDBJ whole genome shotgun (WGS) entry which is preliminary data.</text>
</comment>
<organism evidence="1 2">
    <name type="scientific">Dreissena polymorpha</name>
    <name type="common">Zebra mussel</name>
    <name type="synonym">Mytilus polymorpha</name>
    <dbReference type="NCBI Taxonomy" id="45954"/>
    <lineage>
        <taxon>Eukaryota</taxon>
        <taxon>Metazoa</taxon>
        <taxon>Spiralia</taxon>
        <taxon>Lophotrochozoa</taxon>
        <taxon>Mollusca</taxon>
        <taxon>Bivalvia</taxon>
        <taxon>Autobranchia</taxon>
        <taxon>Heteroconchia</taxon>
        <taxon>Euheterodonta</taxon>
        <taxon>Imparidentia</taxon>
        <taxon>Neoheterodontei</taxon>
        <taxon>Myida</taxon>
        <taxon>Dreissenoidea</taxon>
        <taxon>Dreissenidae</taxon>
        <taxon>Dreissena</taxon>
    </lineage>
</organism>
<reference evidence="1" key="1">
    <citation type="journal article" date="2019" name="bioRxiv">
        <title>The Genome of the Zebra Mussel, Dreissena polymorpha: A Resource for Invasive Species Research.</title>
        <authorList>
            <person name="McCartney M.A."/>
            <person name="Auch B."/>
            <person name="Kono T."/>
            <person name="Mallez S."/>
            <person name="Zhang Y."/>
            <person name="Obille A."/>
            <person name="Becker A."/>
            <person name="Abrahante J.E."/>
            <person name="Garbe J."/>
            <person name="Badalamenti J.P."/>
            <person name="Herman A."/>
            <person name="Mangelson H."/>
            <person name="Liachko I."/>
            <person name="Sullivan S."/>
            <person name="Sone E.D."/>
            <person name="Koren S."/>
            <person name="Silverstein K.A.T."/>
            <person name="Beckman K.B."/>
            <person name="Gohl D.M."/>
        </authorList>
    </citation>
    <scope>NUCLEOTIDE SEQUENCE</scope>
    <source>
        <strain evidence="1">Duluth1</strain>
        <tissue evidence="1">Whole animal</tissue>
    </source>
</reference>
<protein>
    <submittedName>
        <fullName evidence="1">Uncharacterized protein</fullName>
    </submittedName>
</protein>
<proteinExistence type="predicted"/>
<keyword evidence="2" id="KW-1185">Reference proteome</keyword>
<name>A0A9D4FEY9_DREPO</name>